<reference evidence="3 4" key="1">
    <citation type="submission" date="2017-12" db="EMBL/GenBank/DDBJ databases">
        <title>Hemimetabolous genomes reveal molecular basis of termite eusociality.</title>
        <authorList>
            <person name="Harrison M.C."/>
            <person name="Jongepier E."/>
            <person name="Robertson H.M."/>
            <person name="Arning N."/>
            <person name="Bitard-Feildel T."/>
            <person name="Chao H."/>
            <person name="Childers C.P."/>
            <person name="Dinh H."/>
            <person name="Doddapaneni H."/>
            <person name="Dugan S."/>
            <person name="Gowin J."/>
            <person name="Greiner C."/>
            <person name="Han Y."/>
            <person name="Hu H."/>
            <person name="Hughes D.S.T."/>
            <person name="Huylmans A.-K."/>
            <person name="Kemena C."/>
            <person name="Kremer L.P.M."/>
            <person name="Lee S.L."/>
            <person name="Lopez-Ezquerra A."/>
            <person name="Mallet L."/>
            <person name="Monroy-Kuhn J.M."/>
            <person name="Moser A."/>
            <person name="Murali S.C."/>
            <person name="Muzny D.M."/>
            <person name="Otani S."/>
            <person name="Piulachs M.-D."/>
            <person name="Poelchau M."/>
            <person name="Qu J."/>
            <person name="Schaub F."/>
            <person name="Wada-Katsumata A."/>
            <person name="Worley K.C."/>
            <person name="Xie Q."/>
            <person name="Ylla G."/>
            <person name="Poulsen M."/>
            <person name="Gibbs R.A."/>
            <person name="Schal C."/>
            <person name="Richards S."/>
            <person name="Belles X."/>
            <person name="Korb J."/>
            <person name="Bornberg-Bauer E."/>
        </authorList>
    </citation>
    <scope>NUCLEOTIDE SEQUENCE [LARGE SCALE GENOMIC DNA]</scope>
    <source>
        <tissue evidence="3">Whole body</tissue>
    </source>
</reference>
<evidence type="ECO:0000259" key="2">
    <source>
        <dbReference type="PROSITE" id="PS50181"/>
    </source>
</evidence>
<accession>A0A2J7PUL0</accession>
<name>A0A2J7PUL0_9NEOP</name>
<gene>
    <name evidence="3" type="ORF">B7P43_G06630</name>
</gene>
<keyword evidence="4" id="KW-1185">Reference proteome</keyword>
<dbReference type="Gene3D" id="3.80.10.10">
    <property type="entry name" value="Ribonuclease Inhibitor"/>
    <property type="match status" value="1"/>
</dbReference>
<dbReference type="InterPro" id="IPR036047">
    <property type="entry name" value="F-box-like_dom_sf"/>
</dbReference>
<dbReference type="InParanoid" id="A0A2J7PUL0"/>
<evidence type="ECO:0000313" key="3">
    <source>
        <dbReference type="EMBL" id="PNF20017.1"/>
    </source>
</evidence>
<feature type="domain" description="F-box" evidence="2">
    <location>
        <begin position="45"/>
        <end position="92"/>
    </location>
</feature>
<dbReference type="EMBL" id="NEVH01021196">
    <property type="protein sequence ID" value="PNF20017.1"/>
    <property type="molecule type" value="Genomic_DNA"/>
</dbReference>
<dbReference type="SUPFAM" id="SSF81383">
    <property type="entry name" value="F-box domain"/>
    <property type="match status" value="1"/>
</dbReference>
<sequence>MKRRKENSELAGTEAKVRRVTRSMHRKQVPKTRRISTGRKLRSTRTNIVDLPPELQLEIFSRLSMRDLYQRVAPVCKKWRILARHPSLRKELLLGKDISKSSALQLLQESPQLGRLSLRGRSDTDAILRRVRRSNRHIETLEIVECRGSMGRCHINGEILKRIVEVCPKLCRLYLRAMLVKSCNLCSLFACLDDRMESSRIQKCDN</sequence>
<feature type="region of interest" description="Disordered" evidence="1">
    <location>
        <begin position="1"/>
        <end position="34"/>
    </location>
</feature>
<comment type="caution">
    <text evidence="3">The sequence shown here is derived from an EMBL/GenBank/DDBJ whole genome shotgun (WGS) entry which is preliminary data.</text>
</comment>
<dbReference type="SMART" id="SM00256">
    <property type="entry name" value="FBOX"/>
    <property type="match status" value="1"/>
</dbReference>
<protein>
    <recommendedName>
        <fullName evidence="2">F-box domain-containing protein</fullName>
    </recommendedName>
</protein>
<organism evidence="3 4">
    <name type="scientific">Cryptotermes secundus</name>
    <dbReference type="NCBI Taxonomy" id="105785"/>
    <lineage>
        <taxon>Eukaryota</taxon>
        <taxon>Metazoa</taxon>
        <taxon>Ecdysozoa</taxon>
        <taxon>Arthropoda</taxon>
        <taxon>Hexapoda</taxon>
        <taxon>Insecta</taxon>
        <taxon>Pterygota</taxon>
        <taxon>Neoptera</taxon>
        <taxon>Polyneoptera</taxon>
        <taxon>Dictyoptera</taxon>
        <taxon>Blattodea</taxon>
        <taxon>Blattoidea</taxon>
        <taxon>Termitoidae</taxon>
        <taxon>Kalotermitidae</taxon>
        <taxon>Cryptotermitinae</taxon>
        <taxon>Cryptotermes</taxon>
    </lineage>
</organism>
<evidence type="ECO:0000256" key="1">
    <source>
        <dbReference type="SAM" id="MobiDB-lite"/>
    </source>
</evidence>
<dbReference type="PROSITE" id="PS50181">
    <property type="entry name" value="FBOX"/>
    <property type="match status" value="1"/>
</dbReference>
<dbReference type="AlphaFoldDB" id="A0A2J7PUL0"/>
<dbReference type="InterPro" id="IPR032675">
    <property type="entry name" value="LRR_dom_sf"/>
</dbReference>
<dbReference type="Proteomes" id="UP000235965">
    <property type="component" value="Unassembled WGS sequence"/>
</dbReference>
<dbReference type="STRING" id="105785.A0A2J7PUL0"/>
<feature type="compositionally biased region" description="Basic residues" evidence="1">
    <location>
        <begin position="18"/>
        <end position="34"/>
    </location>
</feature>
<dbReference type="InterPro" id="IPR001810">
    <property type="entry name" value="F-box_dom"/>
</dbReference>
<evidence type="ECO:0000313" key="4">
    <source>
        <dbReference type="Proteomes" id="UP000235965"/>
    </source>
</evidence>
<dbReference type="Pfam" id="PF12937">
    <property type="entry name" value="F-box-like"/>
    <property type="match status" value="1"/>
</dbReference>
<proteinExistence type="predicted"/>